<feature type="transmembrane region" description="Helical" evidence="1">
    <location>
        <begin position="12"/>
        <end position="33"/>
    </location>
</feature>
<feature type="transmembrane region" description="Helical" evidence="1">
    <location>
        <begin position="39"/>
        <end position="63"/>
    </location>
</feature>
<evidence type="ECO:0000313" key="2">
    <source>
        <dbReference type="EMBL" id="MCV6823197.1"/>
    </source>
</evidence>
<reference evidence="2" key="1">
    <citation type="submission" date="2022-10" db="EMBL/GenBank/DDBJ databases">
        <authorList>
            <person name="Yue Y."/>
        </authorList>
    </citation>
    <scope>NUCLEOTIDE SEQUENCE</scope>
    <source>
        <strain evidence="2">Z654</strain>
    </source>
</reference>
<dbReference type="RefSeq" id="WP_263952027.1">
    <property type="nucleotide sequence ID" value="NZ_JAOYFC010000001.1"/>
</dbReference>
<dbReference type="EMBL" id="JAOYFC010000001">
    <property type="protein sequence ID" value="MCV6823197.1"/>
    <property type="molecule type" value="Genomic_DNA"/>
</dbReference>
<name>A0AAE3LPC1_9RHOB</name>
<organism evidence="2 3">
    <name type="scientific">Halocynthiibacter halioticoli</name>
    <dbReference type="NCBI Taxonomy" id="2986804"/>
    <lineage>
        <taxon>Bacteria</taxon>
        <taxon>Pseudomonadati</taxon>
        <taxon>Pseudomonadota</taxon>
        <taxon>Alphaproteobacteria</taxon>
        <taxon>Rhodobacterales</taxon>
        <taxon>Paracoccaceae</taxon>
        <taxon>Halocynthiibacter</taxon>
    </lineage>
</organism>
<evidence type="ECO:0000313" key="3">
    <source>
        <dbReference type="Proteomes" id="UP001208041"/>
    </source>
</evidence>
<sequence length="85" mass="9172">MREFFINSFEKLVGIIIVLMVIGVVIGAIGTMFSGQSGAFFAGLGVLFFGGIYVVMMGGILYLSLGIYHNTMRTADAIERLETKG</sequence>
<dbReference type="AlphaFoldDB" id="A0AAE3LPC1"/>
<keyword evidence="1" id="KW-0472">Membrane</keyword>
<keyword evidence="1" id="KW-1133">Transmembrane helix</keyword>
<keyword evidence="1" id="KW-0812">Transmembrane</keyword>
<keyword evidence="3" id="KW-1185">Reference proteome</keyword>
<accession>A0AAE3LPC1</accession>
<protein>
    <submittedName>
        <fullName evidence="2">Uncharacterized protein</fullName>
    </submittedName>
</protein>
<proteinExistence type="predicted"/>
<dbReference type="Proteomes" id="UP001208041">
    <property type="component" value="Unassembled WGS sequence"/>
</dbReference>
<evidence type="ECO:0000256" key="1">
    <source>
        <dbReference type="SAM" id="Phobius"/>
    </source>
</evidence>
<comment type="caution">
    <text evidence="2">The sequence shown here is derived from an EMBL/GenBank/DDBJ whole genome shotgun (WGS) entry which is preliminary data.</text>
</comment>
<gene>
    <name evidence="2" type="ORF">OH136_01405</name>
</gene>